<feature type="region of interest" description="Disordered" evidence="1">
    <location>
        <begin position="18"/>
        <end position="41"/>
    </location>
</feature>
<feature type="region of interest" description="Disordered" evidence="1">
    <location>
        <begin position="700"/>
        <end position="742"/>
    </location>
</feature>
<keyword evidence="4" id="KW-1185">Reference proteome</keyword>
<feature type="domain" description="TRASH" evidence="2">
    <location>
        <begin position="390"/>
        <end position="427"/>
    </location>
</feature>
<gene>
    <name evidence="3" type="primary">107366824</name>
</gene>
<feature type="domain" description="TRASH" evidence="2">
    <location>
        <begin position="202"/>
        <end position="240"/>
    </location>
</feature>
<sequence length="1043" mass="116291">MITRSRKAALNSARTTYSFNSENSVETSPTSNCSYGFSRSPRRSTSTVVITTDQELEKTDEEIIKDVVNYMVDTVSNRSSTPTPEISTVVSKTLDYGGYVYPNYKDNTSPLLNRLSIYDKLTDFDGSITEASDDSEVANQVEAITCEVALDVDLSEVDSGQCPVCGLYGRLGFEGLLDDRLAKVCSKRCADKFRFSSKTIICASCGKRISSDCQGYLPNFGFEKNVLCSEECLLKFEKKNEPVQKCFNCKKDIISNEKSAPVFYWQTMEFCSPECINNLQQFWGKKCANCGITVPQQSLGKYSVRFGNVIKQFCYGSCLEQYKKVIKVCANCQINLSGCLSICSSVTGGSNKRIREFCDPICRSHYLQMVALRNSANSNEGAFSGSTCACCQCSRIVEKSSCLDLIFRGRKFMICSTFCLSAFKFSFDVTKIICESCSKYGWSYRQVNILHYSGFTKLFCSRKCLQMHVLKIRRIQSCLTCNVKKYNFDLVEKYDAASGDSKLFCSTYCYSTFELNESQNKGREPKAFCDWCRRLARLSYHIPSPEKTVRNFCSYVCVLGHQTHYDTLLNRHGIDNSSQQRPNHPISINKSDSPFKHPESSYTFRHLSHNVNKESPTGASYFADRSKSFNMLSSSPLTCFSKPSTSTSLTFEPPSPSTSNSLQMPYSMRSRTFKSLLKHDETTSPESSLASKLTPTAIPTSISTSTSSLTSTSTSTLTPTTSFKPSILKTSPSLSSTSQPEHSSFNSIVSYLLTGGNNLSKKDNDNKNYSPEKLGMPSRYLNHGSTENLVTKGSNLSPGDSVSGKNVADKSTMWSPPKRSKATLCRPFRKDRQTQTELENQIPLKTQSKHLSTSRDENPEASIKNESNKFIPVPIFIPFFVPIPVPIPMGSASLFPLPLPTPIPFGFPIDSRLTKNKSNEVDETIVGDQLELEDSVITTTSDDSKDISKKQPKRSFNDEHESSDTIIDASDESLTEPEIINPSDRKEHEAVKQKRNAQDFPELSSSAQDTADDNYCDDDDNCSNASENSVKTKRRRVTITTQG</sequence>
<dbReference type="SMART" id="SM00746">
    <property type="entry name" value="TRASH"/>
    <property type="match status" value="7"/>
</dbReference>
<feature type="compositionally biased region" description="Polar residues" evidence="1">
    <location>
        <begin position="728"/>
        <end position="742"/>
    </location>
</feature>
<feature type="domain" description="TRASH" evidence="2">
    <location>
        <begin position="434"/>
        <end position="471"/>
    </location>
</feature>
<feature type="compositionally biased region" description="Basic and acidic residues" evidence="1">
    <location>
        <begin position="942"/>
        <end position="963"/>
    </location>
</feature>
<proteinExistence type="predicted"/>
<dbReference type="Proteomes" id="UP000015104">
    <property type="component" value="Unassembled WGS sequence"/>
</dbReference>
<dbReference type="EnsemblMetazoa" id="tetur19g01280.1">
    <property type="protein sequence ID" value="tetur19g01280.1"/>
    <property type="gene ID" value="tetur19g01280"/>
</dbReference>
<evidence type="ECO:0000259" key="2">
    <source>
        <dbReference type="SMART" id="SM00746"/>
    </source>
</evidence>
<evidence type="ECO:0000313" key="3">
    <source>
        <dbReference type="EnsemblMetazoa" id="tetur19g01280.1"/>
    </source>
</evidence>
<feature type="region of interest" description="Disordered" evidence="1">
    <location>
        <begin position="645"/>
        <end position="667"/>
    </location>
</feature>
<dbReference type="STRING" id="32264.T1KRZ7"/>
<dbReference type="eggNOG" id="ENOG502QQQ9">
    <property type="taxonomic scope" value="Eukaryota"/>
</dbReference>
<feature type="compositionally biased region" description="Polar residues" evidence="1">
    <location>
        <begin position="18"/>
        <end position="37"/>
    </location>
</feature>
<feature type="region of interest" description="Disordered" evidence="1">
    <location>
        <begin position="756"/>
        <end position="863"/>
    </location>
</feature>
<dbReference type="EMBL" id="CAEY01000421">
    <property type="status" value="NOT_ANNOTATED_CDS"/>
    <property type="molecule type" value="Genomic_DNA"/>
</dbReference>
<dbReference type="KEGG" id="tut:107366824"/>
<dbReference type="InterPro" id="IPR051284">
    <property type="entry name" value="ZnF_MYMT-QRICH1"/>
</dbReference>
<feature type="compositionally biased region" description="Basic and acidic residues" evidence="1">
    <location>
        <begin position="983"/>
        <end position="992"/>
    </location>
</feature>
<dbReference type="OMA" id="IICESCS"/>
<reference evidence="3" key="2">
    <citation type="submission" date="2015-06" db="UniProtKB">
        <authorList>
            <consortium name="EnsemblMetazoa"/>
        </authorList>
    </citation>
    <scope>IDENTIFICATION</scope>
</reference>
<name>T1KRZ7_TETUR</name>
<feature type="region of interest" description="Disordered" evidence="1">
    <location>
        <begin position="575"/>
        <end position="595"/>
    </location>
</feature>
<dbReference type="OrthoDB" id="10025028at2759"/>
<organism evidence="3 4">
    <name type="scientific">Tetranychus urticae</name>
    <name type="common">Two-spotted spider mite</name>
    <dbReference type="NCBI Taxonomy" id="32264"/>
    <lineage>
        <taxon>Eukaryota</taxon>
        <taxon>Metazoa</taxon>
        <taxon>Ecdysozoa</taxon>
        <taxon>Arthropoda</taxon>
        <taxon>Chelicerata</taxon>
        <taxon>Arachnida</taxon>
        <taxon>Acari</taxon>
        <taxon>Acariformes</taxon>
        <taxon>Trombidiformes</taxon>
        <taxon>Prostigmata</taxon>
        <taxon>Eleutherengona</taxon>
        <taxon>Raphignathae</taxon>
        <taxon>Tetranychoidea</taxon>
        <taxon>Tetranychidae</taxon>
        <taxon>Tetranychus</taxon>
    </lineage>
</organism>
<feature type="compositionally biased region" description="Polar residues" evidence="1">
    <location>
        <begin position="575"/>
        <end position="592"/>
    </location>
</feature>
<dbReference type="PANTHER" id="PTHR45736">
    <property type="entry name" value="ZINC FINGER MYM-TYPE PROTEIN"/>
    <property type="match status" value="1"/>
</dbReference>
<feature type="domain" description="TRASH" evidence="2">
    <location>
        <begin position="478"/>
        <end position="517"/>
    </location>
</feature>
<feature type="compositionally biased region" description="Acidic residues" evidence="1">
    <location>
        <begin position="1010"/>
        <end position="1021"/>
    </location>
</feature>
<feature type="compositionally biased region" description="Polar residues" evidence="1">
    <location>
        <begin position="835"/>
        <end position="851"/>
    </location>
</feature>
<feature type="compositionally biased region" description="Low complexity" evidence="1">
    <location>
        <begin position="700"/>
        <end position="722"/>
    </location>
</feature>
<dbReference type="PANTHER" id="PTHR45736:SF1">
    <property type="entry name" value="WITHOUT CHILDREN, ISOFORM B"/>
    <property type="match status" value="1"/>
</dbReference>
<reference evidence="4" key="1">
    <citation type="submission" date="2011-08" db="EMBL/GenBank/DDBJ databases">
        <authorList>
            <person name="Rombauts S."/>
        </authorList>
    </citation>
    <scope>NUCLEOTIDE SEQUENCE</scope>
    <source>
        <strain evidence="4">London</strain>
    </source>
</reference>
<dbReference type="HOGENOM" id="CLU_292284_0_0_1"/>
<accession>T1KRZ7</accession>
<protein>
    <recommendedName>
        <fullName evidence="2">TRASH domain-containing protein</fullName>
    </recommendedName>
</protein>
<dbReference type="InterPro" id="IPR011017">
    <property type="entry name" value="TRASH_dom"/>
</dbReference>
<evidence type="ECO:0000256" key="1">
    <source>
        <dbReference type="SAM" id="MobiDB-lite"/>
    </source>
</evidence>
<feature type="region of interest" description="Disordered" evidence="1">
    <location>
        <begin position="937"/>
        <end position="1043"/>
    </location>
</feature>
<dbReference type="AlphaFoldDB" id="T1KRZ7"/>
<evidence type="ECO:0000313" key="4">
    <source>
        <dbReference type="Proteomes" id="UP000015104"/>
    </source>
</evidence>
<feature type="compositionally biased region" description="Polar residues" evidence="1">
    <location>
        <begin position="783"/>
        <end position="804"/>
    </location>
</feature>
<feature type="domain" description="TRASH" evidence="2">
    <location>
        <begin position="246"/>
        <end position="283"/>
    </location>
</feature>
<feature type="domain" description="TRASH" evidence="2">
    <location>
        <begin position="287"/>
        <end position="326"/>
    </location>
</feature>
<feature type="domain" description="TRASH" evidence="2">
    <location>
        <begin position="162"/>
        <end position="197"/>
    </location>
</feature>